<accession>A0A453JUC1</accession>
<feature type="compositionally biased region" description="Basic and acidic residues" evidence="1">
    <location>
        <begin position="49"/>
        <end position="83"/>
    </location>
</feature>
<reference evidence="3" key="2">
    <citation type="journal article" date="2017" name="Nat. Plants">
        <title>The Aegilops tauschii genome reveals multiple impacts of transposons.</title>
        <authorList>
            <person name="Zhao G."/>
            <person name="Zou C."/>
            <person name="Li K."/>
            <person name="Wang K."/>
            <person name="Li T."/>
            <person name="Gao L."/>
            <person name="Zhang X."/>
            <person name="Wang H."/>
            <person name="Yang Z."/>
            <person name="Liu X."/>
            <person name="Jiang W."/>
            <person name="Mao L."/>
            <person name="Kong X."/>
            <person name="Jiao Y."/>
            <person name="Jia J."/>
        </authorList>
    </citation>
    <scope>NUCLEOTIDE SEQUENCE [LARGE SCALE GENOMIC DNA]</scope>
    <source>
        <strain evidence="3">cv. AL8/78</strain>
    </source>
</reference>
<keyword evidence="3" id="KW-1185">Reference proteome</keyword>
<evidence type="ECO:0000313" key="2">
    <source>
        <dbReference type="EnsemblPlants" id="AET5Gv20193700.4"/>
    </source>
</evidence>
<proteinExistence type="predicted"/>
<reference evidence="3" key="1">
    <citation type="journal article" date="2014" name="Science">
        <title>Ancient hybridizations among the ancestral genomes of bread wheat.</title>
        <authorList>
            <consortium name="International Wheat Genome Sequencing Consortium,"/>
            <person name="Marcussen T."/>
            <person name="Sandve S.R."/>
            <person name="Heier L."/>
            <person name="Spannagl M."/>
            <person name="Pfeifer M."/>
            <person name="Jakobsen K.S."/>
            <person name="Wulff B.B."/>
            <person name="Steuernagel B."/>
            <person name="Mayer K.F."/>
            <person name="Olsen O.A."/>
        </authorList>
    </citation>
    <scope>NUCLEOTIDE SEQUENCE [LARGE SCALE GENOMIC DNA]</scope>
    <source>
        <strain evidence="3">cv. AL8/78</strain>
    </source>
</reference>
<reference evidence="2" key="5">
    <citation type="journal article" date="2021" name="G3 (Bethesda)">
        <title>Aegilops tauschii genome assembly Aet v5.0 features greater sequence contiguity and improved annotation.</title>
        <authorList>
            <person name="Wang L."/>
            <person name="Zhu T."/>
            <person name="Rodriguez J.C."/>
            <person name="Deal K.R."/>
            <person name="Dubcovsky J."/>
            <person name="McGuire P.E."/>
            <person name="Lux T."/>
            <person name="Spannagl M."/>
            <person name="Mayer K.F.X."/>
            <person name="Baldrich P."/>
            <person name="Meyers B.C."/>
            <person name="Huo N."/>
            <person name="Gu Y.Q."/>
            <person name="Zhou H."/>
            <person name="Devos K.M."/>
            <person name="Bennetzen J.L."/>
            <person name="Unver T."/>
            <person name="Budak H."/>
            <person name="Gulick P.J."/>
            <person name="Galiba G."/>
            <person name="Kalapos B."/>
            <person name="Nelson D.R."/>
            <person name="Li P."/>
            <person name="You F.M."/>
            <person name="Luo M.C."/>
            <person name="Dvorak J."/>
        </authorList>
    </citation>
    <scope>NUCLEOTIDE SEQUENCE [LARGE SCALE GENOMIC DNA]</scope>
    <source>
        <strain evidence="2">cv. AL8/78</strain>
    </source>
</reference>
<organism evidence="2 3">
    <name type="scientific">Aegilops tauschii subsp. strangulata</name>
    <name type="common">Goatgrass</name>
    <dbReference type="NCBI Taxonomy" id="200361"/>
    <lineage>
        <taxon>Eukaryota</taxon>
        <taxon>Viridiplantae</taxon>
        <taxon>Streptophyta</taxon>
        <taxon>Embryophyta</taxon>
        <taxon>Tracheophyta</taxon>
        <taxon>Spermatophyta</taxon>
        <taxon>Magnoliopsida</taxon>
        <taxon>Liliopsida</taxon>
        <taxon>Poales</taxon>
        <taxon>Poaceae</taxon>
        <taxon>BOP clade</taxon>
        <taxon>Pooideae</taxon>
        <taxon>Triticodae</taxon>
        <taxon>Triticeae</taxon>
        <taxon>Triticinae</taxon>
        <taxon>Aegilops</taxon>
    </lineage>
</organism>
<sequence length="155" mass="16722">HLAVLDECRLKKRVRGNLLRSPTPRRRLGQGDGAAPPHRRGRGTAPHHNIWEREQGTRAGRRIGEEPRGRAGRRIEEEKEPRGRTVAGGEGGAGCRRRSRKATRAAVAVGPLPSRIQLRPSRLGIPAAARSPPPPPAMAAVSHSPPPAADRASFP</sequence>
<dbReference type="Gramene" id="AET5Gv20193700.4">
    <property type="protein sequence ID" value="AET5Gv20193700.4"/>
    <property type="gene ID" value="AET5Gv20193700"/>
</dbReference>
<dbReference type="Proteomes" id="UP000015105">
    <property type="component" value="Chromosome 5D"/>
</dbReference>
<reference evidence="2" key="4">
    <citation type="submission" date="2019-03" db="UniProtKB">
        <authorList>
            <consortium name="EnsemblPlants"/>
        </authorList>
    </citation>
    <scope>IDENTIFICATION</scope>
</reference>
<evidence type="ECO:0000313" key="3">
    <source>
        <dbReference type="Proteomes" id="UP000015105"/>
    </source>
</evidence>
<feature type="region of interest" description="Disordered" evidence="1">
    <location>
        <begin position="125"/>
        <end position="155"/>
    </location>
</feature>
<dbReference type="AlphaFoldDB" id="A0A453JUC1"/>
<reference evidence="2" key="3">
    <citation type="journal article" date="2017" name="Nature">
        <title>Genome sequence of the progenitor of the wheat D genome Aegilops tauschii.</title>
        <authorList>
            <person name="Luo M.C."/>
            <person name="Gu Y.Q."/>
            <person name="Puiu D."/>
            <person name="Wang H."/>
            <person name="Twardziok S.O."/>
            <person name="Deal K.R."/>
            <person name="Huo N."/>
            <person name="Zhu T."/>
            <person name="Wang L."/>
            <person name="Wang Y."/>
            <person name="McGuire P.E."/>
            <person name="Liu S."/>
            <person name="Long H."/>
            <person name="Ramasamy R.K."/>
            <person name="Rodriguez J.C."/>
            <person name="Van S.L."/>
            <person name="Yuan L."/>
            <person name="Wang Z."/>
            <person name="Xia Z."/>
            <person name="Xiao L."/>
            <person name="Anderson O.D."/>
            <person name="Ouyang S."/>
            <person name="Liang Y."/>
            <person name="Zimin A.V."/>
            <person name="Pertea G."/>
            <person name="Qi P."/>
            <person name="Bennetzen J.L."/>
            <person name="Dai X."/>
            <person name="Dawson M.W."/>
            <person name="Muller H.G."/>
            <person name="Kugler K."/>
            <person name="Rivarola-Duarte L."/>
            <person name="Spannagl M."/>
            <person name="Mayer K.F.X."/>
            <person name="Lu F.H."/>
            <person name="Bevan M.W."/>
            <person name="Leroy P."/>
            <person name="Li P."/>
            <person name="You F.M."/>
            <person name="Sun Q."/>
            <person name="Liu Z."/>
            <person name="Lyons E."/>
            <person name="Wicker T."/>
            <person name="Salzberg S.L."/>
            <person name="Devos K.M."/>
            <person name="Dvorak J."/>
        </authorList>
    </citation>
    <scope>NUCLEOTIDE SEQUENCE [LARGE SCALE GENOMIC DNA]</scope>
    <source>
        <strain evidence="2">cv. AL8/78</strain>
    </source>
</reference>
<dbReference type="EnsemblPlants" id="AET5Gv20193700.4">
    <property type="protein sequence ID" value="AET5Gv20193700.4"/>
    <property type="gene ID" value="AET5Gv20193700"/>
</dbReference>
<feature type="region of interest" description="Disordered" evidence="1">
    <location>
        <begin position="16"/>
        <end position="102"/>
    </location>
</feature>
<protein>
    <submittedName>
        <fullName evidence="2">Uncharacterized protein</fullName>
    </submittedName>
</protein>
<evidence type="ECO:0000256" key="1">
    <source>
        <dbReference type="SAM" id="MobiDB-lite"/>
    </source>
</evidence>
<name>A0A453JUC1_AEGTS</name>